<dbReference type="AlphaFoldDB" id="A0A1H3XYM2"/>
<protein>
    <submittedName>
        <fullName evidence="1">Uncharacterized protein</fullName>
    </submittedName>
</protein>
<dbReference type="EMBL" id="FNQR01000002">
    <property type="protein sequence ID" value="SEA04567.1"/>
    <property type="molecule type" value="Genomic_DNA"/>
</dbReference>
<accession>A0A1H3XYM2</accession>
<proteinExistence type="predicted"/>
<dbReference type="RefSeq" id="WP_176791311.1">
    <property type="nucleotide sequence ID" value="NZ_FNQR01000002.1"/>
</dbReference>
<dbReference type="STRING" id="571932.SAMN05421743_102310"/>
<sequence>MVKKLDFREILKPNLLLGPGVQMVKGVAYDSREISFRLYLKIQMATDISVLLSMLEQ</sequence>
<gene>
    <name evidence="1" type="ORF">SAMN05421743_102310</name>
</gene>
<evidence type="ECO:0000313" key="2">
    <source>
        <dbReference type="Proteomes" id="UP000198584"/>
    </source>
</evidence>
<dbReference type="Proteomes" id="UP000198584">
    <property type="component" value="Unassembled WGS sequence"/>
</dbReference>
<organism evidence="1 2">
    <name type="scientific">Thalassobacillus cyri</name>
    <dbReference type="NCBI Taxonomy" id="571932"/>
    <lineage>
        <taxon>Bacteria</taxon>
        <taxon>Bacillati</taxon>
        <taxon>Bacillota</taxon>
        <taxon>Bacilli</taxon>
        <taxon>Bacillales</taxon>
        <taxon>Bacillaceae</taxon>
        <taxon>Thalassobacillus</taxon>
    </lineage>
</organism>
<evidence type="ECO:0000313" key="1">
    <source>
        <dbReference type="EMBL" id="SEA04567.1"/>
    </source>
</evidence>
<keyword evidence="2" id="KW-1185">Reference proteome</keyword>
<name>A0A1H3XYM2_9BACI</name>
<reference evidence="1 2" key="1">
    <citation type="submission" date="2016-10" db="EMBL/GenBank/DDBJ databases">
        <authorList>
            <person name="de Groot N.N."/>
        </authorList>
    </citation>
    <scope>NUCLEOTIDE SEQUENCE [LARGE SCALE GENOMIC DNA]</scope>
    <source>
        <strain evidence="1 2">CCM7597</strain>
    </source>
</reference>